<keyword evidence="3 7" id="KW-0812">Transmembrane</keyword>
<comment type="subcellular location">
    <subcellularLocation>
        <location evidence="1">Membrane</location>
        <topology evidence="1">Multi-pass membrane protein</topology>
    </subcellularLocation>
</comment>
<feature type="transmembrane region" description="Helical" evidence="7">
    <location>
        <begin position="85"/>
        <end position="105"/>
    </location>
</feature>
<evidence type="ECO:0000256" key="1">
    <source>
        <dbReference type="ARBA" id="ARBA00004141"/>
    </source>
</evidence>
<comment type="caution">
    <text evidence="8">The sequence shown here is derived from an EMBL/GenBank/DDBJ whole genome shotgun (WGS) entry which is preliminary data.</text>
</comment>
<proteinExistence type="inferred from homology"/>
<feature type="transmembrane region" description="Helical" evidence="7">
    <location>
        <begin position="12"/>
        <end position="33"/>
    </location>
</feature>
<evidence type="ECO:0000313" key="9">
    <source>
        <dbReference type="Proteomes" id="UP001138802"/>
    </source>
</evidence>
<keyword evidence="9" id="KW-1185">Reference proteome</keyword>
<dbReference type="InterPro" id="IPR033580">
    <property type="entry name" value="Nurim-like"/>
</dbReference>
<evidence type="ECO:0000256" key="2">
    <source>
        <dbReference type="ARBA" id="ARBA00010631"/>
    </source>
</evidence>
<dbReference type="GO" id="GO:0016020">
    <property type="term" value="C:membrane"/>
    <property type="evidence" value="ECO:0007669"/>
    <property type="project" value="UniProtKB-SubCell"/>
</dbReference>
<protein>
    <recommendedName>
        <fullName evidence="10">Methanethiol S-methyltransferase</fullName>
    </recommendedName>
</protein>
<feature type="transmembrane region" description="Helical" evidence="7">
    <location>
        <begin position="151"/>
        <end position="179"/>
    </location>
</feature>
<reference evidence="8 9" key="1">
    <citation type="journal article" date="2020" name="Microorganisms">
        <title>Osmotic Adaptation and Compatible Solute Biosynthesis of Phototrophic Bacteria as Revealed from Genome Analyses.</title>
        <authorList>
            <person name="Imhoff J.F."/>
            <person name="Rahn T."/>
            <person name="Kunzel S."/>
            <person name="Keller A."/>
            <person name="Neulinger S.C."/>
        </authorList>
    </citation>
    <scope>NUCLEOTIDE SEQUENCE [LARGE SCALE GENOMIC DNA]</scope>
    <source>
        <strain evidence="8 9">DSM 21303</strain>
    </source>
</reference>
<organism evidence="8 9">
    <name type="scientific">Thiocapsa imhoffii</name>
    <dbReference type="NCBI Taxonomy" id="382777"/>
    <lineage>
        <taxon>Bacteria</taxon>
        <taxon>Pseudomonadati</taxon>
        <taxon>Pseudomonadota</taxon>
        <taxon>Gammaproteobacteria</taxon>
        <taxon>Chromatiales</taxon>
        <taxon>Chromatiaceae</taxon>
        <taxon>Thiocapsa</taxon>
    </lineage>
</organism>
<dbReference type="AlphaFoldDB" id="A0A9X1BBS8"/>
<evidence type="ECO:0008006" key="10">
    <source>
        <dbReference type="Google" id="ProtNLM"/>
    </source>
</evidence>
<name>A0A9X1BBS8_9GAMM</name>
<accession>A0A9X1BBS8</accession>
<dbReference type="PANTHER" id="PTHR31040">
    <property type="entry name" value="NURIM"/>
    <property type="match status" value="1"/>
</dbReference>
<evidence type="ECO:0000313" key="8">
    <source>
        <dbReference type="EMBL" id="MBK1646866.1"/>
    </source>
</evidence>
<evidence type="ECO:0000256" key="3">
    <source>
        <dbReference type="ARBA" id="ARBA00022692"/>
    </source>
</evidence>
<evidence type="ECO:0000256" key="6">
    <source>
        <dbReference type="SAM" id="MobiDB-lite"/>
    </source>
</evidence>
<sequence length="256" mass="29175">MSTNHPEEDFPMPHWLITDLMIVTSYGLLHTVLTTKPLVAFYNNLFPSYTWNLFYSTVSVITLLLGFHYWESSGVYLFQLTPGSLAYHASTFILASSLIAFFYFFKFTTSFWQWLGVKQVVLRICGQEQPAYYRVRLKGIKRYIRFPHHTALIVLFWTHPVMTLDTLFLAVSATIYLYLGTYHQDLRGLAAIGRDWQEYRANTALLIPGPRIIARMIRDISSGDEGHDSPENKTAESSVLERPSGGAAFASKEPAA</sequence>
<keyword evidence="5 7" id="KW-0472">Membrane</keyword>
<dbReference type="EMBL" id="NRSD01000043">
    <property type="protein sequence ID" value="MBK1646866.1"/>
    <property type="molecule type" value="Genomic_DNA"/>
</dbReference>
<comment type="similarity">
    <text evidence="2">Belongs to the nurim family.</text>
</comment>
<dbReference type="PANTHER" id="PTHR31040:SF1">
    <property type="entry name" value="NURIM"/>
    <property type="match status" value="1"/>
</dbReference>
<feature type="transmembrane region" description="Helical" evidence="7">
    <location>
        <begin position="53"/>
        <end position="70"/>
    </location>
</feature>
<evidence type="ECO:0000256" key="4">
    <source>
        <dbReference type="ARBA" id="ARBA00022989"/>
    </source>
</evidence>
<feature type="compositionally biased region" description="Basic and acidic residues" evidence="6">
    <location>
        <begin position="224"/>
        <end position="234"/>
    </location>
</feature>
<feature type="region of interest" description="Disordered" evidence="6">
    <location>
        <begin position="221"/>
        <end position="256"/>
    </location>
</feature>
<evidence type="ECO:0000256" key="5">
    <source>
        <dbReference type="ARBA" id="ARBA00023136"/>
    </source>
</evidence>
<gene>
    <name evidence="8" type="ORF">CKO25_19995</name>
</gene>
<dbReference type="Proteomes" id="UP001138802">
    <property type="component" value="Unassembled WGS sequence"/>
</dbReference>
<evidence type="ECO:0000256" key="7">
    <source>
        <dbReference type="SAM" id="Phobius"/>
    </source>
</evidence>
<keyword evidence="4 7" id="KW-1133">Transmembrane helix</keyword>